<keyword evidence="8 14" id="KW-0418">Kinase</keyword>
<evidence type="ECO:0000256" key="9">
    <source>
        <dbReference type="ARBA" id="ARBA00022827"/>
    </source>
</evidence>
<evidence type="ECO:0000256" key="11">
    <source>
        <dbReference type="ARBA" id="ARBA00023268"/>
    </source>
</evidence>
<dbReference type="InterPro" id="IPR002606">
    <property type="entry name" value="Riboflavin_kinase_bac"/>
</dbReference>
<dbReference type="PANTHER" id="PTHR22749:SF6">
    <property type="entry name" value="RIBOFLAVIN KINASE"/>
    <property type="match status" value="1"/>
</dbReference>
<sequence>MKVIELNLKDQLTALDDVSIAVGYFDGVHKGHQAVIQEAVNQANHRGLKSGVMTFNPHPLTVIKNQPLTDYLITSLEEKLALFKQMNLDYVIIVTFDYDLAQLSPQNFVNQFFIGLNVKHVVGGFDFSFGHKGAGKIQNMDSYANGAFTHSVVGQVSLKDEKISSTLIREQLSLGHLQYTEKLLGRPFSIHAKVKEGYKRGREIGFPTANLEVSTDHKVPKLGVYAVYVKINGKNYEGMASVGYNPTFDDQHEKPIVEVNIFDFDDDIYGELIEVAFLKYIRNEEKFDGVDQLIDRIKKDEVEVKNFLSLR</sequence>
<keyword evidence="3 14" id="KW-0285">Flavoprotein</keyword>
<comment type="pathway">
    <text evidence="2 14">Cofactor biosynthesis; FMN biosynthesis; FMN from riboflavin (ATP route): step 1/1.</text>
</comment>
<evidence type="ECO:0000256" key="3">
    <source>
        <dbReference type="ARBA" id="ARBA00022630"/>
    </source>
</evidence>
<evidence type="ECO:0000256" key="10">
    <source>
        <dbReference type="ARBA" id="ARBA00022840"/>
    </source>
</evidence>
<keyword evidence="11" id="KW-0511">Multifunctional enzyme</keyword>
<dbReference type="NCBIfam" id="TIGR00083">
    <property type="entry name" value="ribF"/>
    <property type="match status" value="1"/>
</dbReference>
<gene>
    <name evidence="16" type="ORF">GCM10008935_16330</name>
</gene>
<dbReference type="GO" id="GO:0016301">
    <property type="term" value="F:kinase activity"/>
    <property type="evidence" value="ECO:0007669"/>
    <property type="project" value="UniProtKB-KW"/>
</dbReference>
<dbReference type="RefSeq" id="WP_343783011.1">
    <property type="nucleotide sequence ID" value="NZ_BAAACZ010000011.1"/>
</dbReference>
<evidence type="ECO:0000259" key="15">
    <source>
        <dbReference type="SMART" id="SM00904"/>
    </source>
</evidence>
<dbReference type="PANTHER" id="PTHR22749">
    <property type="entry name" value="RIBOFLAVIN KINASE/FMN ADENYLYLTRANSFERASE"/>
    <property type="match status" value="1"/>
</dbReference>
<accession>A0ABP3JR09</accession>
<evidence type="ECO:0000313" key="16">
    <source>
        <dbReference type="EMBL" id="GAA0461617.1"/>
    </source>
</evidence>
<evidence type="ECO:0000313" key="17">
    <source>
        <dbReference type="Proteomes" id="UP001500740"/>
    </source>
</evidence>
<proteinExistence type="inferred from homology"/>
<keyword evidence="9 14" id="KW-0274">FAD</keyword>
<dbReference type="Pfam" id="PF06574">
    <property type="entry name" value="FAD_syn"/>
    <property type="match status" value="1"/>
</dbReference>
<dbReference type="EMBL" id="BAAACZ010000011">
    <property type="protein sequence ID" value="GAA0461617.1"/>
    <property type="molecule type" value="Genomic_DNA"/>
</dbReference>
<protein>
    <recommendedName>
        <fullName evidence="14">Riboflavin biosynthesis protein</fullName>
    </recommendedName>
    <domain>
        <recommendedName>
            <fullName evidence="14">Riboflavin kinase</fullName>
            <ecNumber evidence="14">2.7.1.26</ecNumber>
        </recommendedName>
        <alternativeName>
            <fullName evidence="14">Flavokinase</fullName>
        </alternativeName>
    </domain>
    <domain>
        <recommendedName>
            <fullName evidence="14">FMN adenylyltransferase</fullName>
            <ecNumber evidence="14">2.7.7.2</ecNumber>
        </recommendedName>
        <alternativeName>
            <fullName evidence="14">FAD pyrophosphorylase</fullName>
        </alternativeName>
        <alternativeName>
            <fullName evidence="14">FAD synthase</fullName>
        </alternativeName>
    </domain>
</protein>
<evidence type="ECO:0000256" key="7">
    <source>
        <dbReference type="ARBA" id="ARBA00022741"/>
    </source>
</evidence>
<keyword evidence="6 14" id="KW-0548">Nucleotidyltransferase</keyword>
<dbReference type="Proteomes" id="UP001500740">
    <property type="component" value="Unassembled WGS sequence"/>
</dbReference>
<evidence type="ECO:0000256" key="4">
    <source>
        <dbReference type="ARBA" id="ARBA00022643"/>
    </source>
</evidence>
<keyword evidence="7 14" id="KW-0547">Nucleotide-binding</keyword>
<reference evidence="17" key="1">
    <citation type="journal article" date="2019" name="Int. J. Syst. Evol. Microbiol.">
        <title>The Global Catalogue of Microorganisms (GCM) 10K type strain sequencing project: providing services to taxonomists for standard genome sequencing and annotation.</title>
        <authorList>
            <consortium name="The Broad Institute Genomics Platform"/>
            <consortium name="The Broad Institute Genome Sequencing Center for Infectious Disease"/>
            <person name="Wu L."/>
            <person name="Ma J."/>
        </authorList>
    </citation>
    <scope>NUCLEOTIDE SEQUENCE [LARGE SCALE GENOMIC DNA]</scope>
    <source>
        <strain evidence="17">JCM 14193</strain>
    </source>
</reference>
<evidence type="ECO:0000256" key="1">
    <source>
        <dbReference type="ARBA" id="ARBA00004726"/>
    </source>
</evidence>
<dbReference type="NCBIfam" id="NF004162">
    <property type="entry name" value="PRK05627.1-5"/>
    <property type="match status" value="1"/>
</dbReference>
<comment type="catalytic activity">
    <reaction evidence="12 14">
        <text>riboflavin + ATP = FMN + ADP + H(+)</text>
        <dbReference type="Rhea" id="RHEA:14357"/>
        <dbReference type="ChEBI" id="CHEBI:15378"/>
        <dbReference type="ChEBI" id="CHEBI:30616"/>
        <dbReference type="ChEBI" id="CHEBI:57986"/>
        <dbReference type="ChEBI" id="CHEBI:58210"/>
        <dbReference type="ChEBI" id="CHEBI:456216"/>
        <dbReference type="EC" id="2.7.1.26"/>
    </reaction>
</comment>
<dbReference type="NCBIfam" id="NF004160">
    <property type="entry name" value="PRK05627.1-3"/>
    <property type="match status" value="1"/>
</dbReference>
<dbReference type="InterPro" id="IPR015864">
    <property type="entry name" value="FAD_synthase"/>
</dbReference>
<dbReference type="SUPFAM" id="SSF82114">
    <property type="entry name" value="Riboflavin kinase-like"/>
    <property type="match status" value="1"/>
</dbReference>
<dbReference type="Pfam" id="PF01687">
    <property type="entry name" value="Flavokinase"/>
    <property type="match status" value="1"/>
</dbReference>
<dbReference type="InterPro" id="IPR015865">
    <property type="entry name" value="Riboflavin_kinase_bac/euk"/>
</dbReference>
<keyword evidence="5 14" id="KW-0808">Transferase</keyword>
<dbReference type="EC" id="2.7.1.26" evidence="14"/>
<comment type="similarity">
    <text evidence="14">Belongs to the ribF family.</text>
</comment>
<keyword evidence="4 14" id="KW-0288">FMN</keyword>
<organism evidence="16 17">
    <name type="scientific">Alkalibacillus silvisoli</name>
    <dbReference type="NCBI Taxonomy" id="392823"/>
    <lineage>
        <taxon>Bacteria</taxon>
        <taxon>Bacillati</taxon>
        <taxon>Bacillota</taxon>
        <taxon>Bacilli</taxon>
        <taxon>Bacillales</taxon>
        <taxon>Bacillaceae</taxon>
        <taxon>Alkalibacillus</taxon>
    </lineage>
</organism>
<evidence type="ECO:0000256" key="14">
    <source>
        <dbReference type="PIRNR" id="PIRNR004491"/>
    </source>
</evidence>
<dbReference type="Gene3D" id="3.40.50.620">
    <property type="entry name" value="HUPs"/>
    <property type="match status" value="1"/>
</dbReference>
<dbReference type="NCBIfam" id="TIGR00125">
    <property type="entry name" value="cyt_tran_rel"/>
    <property type="match status" value="1"/>
</dbReference>
<dbReference type="SMART" id="SM00904">
    <property type="entry name" value="Flavokinase"/>
    <property type="match status" value="1"/>
</dbReference>
<dbReference type="SUPFAM" id="SSF52374">
    <property type="entry name" value="Nucleotidylyl transferase"/>
    <property type="match status" value="1"/>
</dbReference>
<evidence type="ECO:0000256" key="13">
    <source>
        <dbReference type="ARBA" id="ARBA00049494"/>
    </source>
</evidence>
<dbReference type="Gene3D" id="2.40.30.30">
    <property type="entry name" value="Riboflavin kinase-like"/>
    <property type="match status" value="1"/>
</dbReference>
<evidence type="ECO:0000256" key="5">
    <source>
        <dbReference type="ARBA" id="ARBA00022679"/>
    </source>
</evidence>
<feature type="domain" description="Riboflavin kinase" evidence="15">
    <location>
        <begin position="183"/>
        <end position="309"/>
    </location>
</feature>
<dbReference type="InterPro" id="IPR004821">
    <property type="entry name" value="Cyt_trans-like"/>
</dbReference>
<dbReference type="CDD" id="cd02064">
    <property type="entry name" value="FAD_synthetase_N"/>
    <property type="match status" value="1"/>
</dbReference>
<name>A0ABP3JR09_9BACI</name>
<evidence type="ECO:0000256" key="12">
    <source>
        <dbReference type="ARBA" id="ARBA00047880"/>
    </source>
</evidence>
<dbReference type="InterPro" id="IPR023468">
    <property type="entry name" value="Riboflavin_kinase"/>
</dbReference>
<comment type="pathway">
    <text evidence="1 14">Cofactor biosynthesis; FAD biosynthesis; FAD from FMN: step 1/1.</text>
</comment>
<keyword evidence="10 14" id="KW-0067">ATP-binding</keyword>
<comment type="catalytic activity">
    <reaction evidence="13 14">
        <text>FMN + ATP + H(+) = FAD + diphosphate</text>
        <dbReference type="Rhea" id="RHEA:17237"/>
        <dbReference type="ChEBI" id="CHEBI:15378"/>
        <dbReference type="ChEBI" id="CHEBI:30616"/>
        <dbReference type="ChEBI" id="CHEBI:33019"/>
        <dbReference type="ChEBI" id="CHEBI:57692"/>
        <dbReference type="ChEBI" id="CHEBI:58210"/>
        <dbReference type="EC" id="2.7.7.2"/>
    </reaction>
</comment>
<dbReference type="InterPro" id="IPR023465">
    <property type="entry name" value="Riboflavin_kinase_dom_sf"/>
</dbReference>
<evidence type="ECO:0000256" key="6">
    <source>
        <dbReference type="ARBA" id="ARBA00022695"/>
    </source>
</evidence>
<keyword evidence="17" id="KW-1185">Reference proteome</keyword>
<evidence type="ECO:0000256" key="8">
    <source>
        <dbReference type="ARBA" id="ARBA00022777"/>
    </source>
</evidence>
<dbReference type="PIRSF" id="PIRSF004491">
    <property type="entry name" value="FAD_Synth"/>
    <property type="match status" value="1"/>
</dbReference>
<evidence type="ECO:0000256" key="2">
    <source>
        <dbReference type="ARBA" id="ARBA00005201"/>
    </source>
</evidence>
<dbReference type="EC" id="2.7.7.2" evidence="14"/>
<dbReference type="InterPro" id="IPR014729">
    <property type="entry name" value="Rossmann-like_a/b/a_fold"/>
</dbReference>
<comment type="caution">
    <text evidence="16">The sequence shown here is derived from an EMBL/GenBank/DDBJ whole genome shotgun (WGS) entry which is preliminary data.</text>
</comment>